<evidence type="ECO:0000313" key="2">
    <source>
        <dbReference type="EMBL" id="MTW10039.1"/>
    </source>
</evidence>
<evidence type="ECO:0000313" key="3">
    <source>
        <dbReference type="Proteomes" id="UP000472320"/>
    </source>
</evidence>
<gene>
    <name evidence="2" type="ORF">GM658_05445</name>
</gene>
<dbReference type="RefSeq" id="WP_155452984.1">
    <property type="nucleotide sequence ID" value="NZ_WNKX01000003.1"/>
</dbReference>
<feature type="domain" description="BON" evidence="1">
    <location>
        <begin position="3"/>
        <end position="71"/>
    </location>
</feature>
<dbReference type="InterPro" id="IPR014004">
    <property type="entry name" value="Transpt-assoc_nodulatn_dom_bac"/>
</dbReference>
<dbReference type="InterPro" id="IPR051686">
    <property type="entry name" value="Lipoprotein_DolP"/>
</dbReference>
<evidence type="ECO:0000259" key="1">
    <source>
        <dbReference type="PROSITE" id="PS50914"/>
    </source>
</evidence>
<dbReference type="AlphaFoldDB" id="A0A6L6QD01"/>
<dbReference type="PANTHER" id="PTHR34606:SF15">
    <property type="entry name" value="BON DOMAIN-CONTAINING PROTEIN"/>
    <property type="match status" value="1"/>
</dbReference>
<feature type="domain" description="BON" evidence="1">
    <location>
        <begin position="148"/>
        <end position="216"/>
    </location>
</feature>
<name>A0A6L6QD01_9BURK</name>
<dbReference type="EMBL" id="WNKX01000003">
    <property type="protein sequence ID" value="MTW10039.1"/>
    <property type="molecule type" value="Genomic_DNA"/>
</dbReference>
<protein>
    <submittedName>
        <fullName evidence="2">BON domain-containing protein</fullName>
    </submittedName>
</protein>
<feature type="domain" description="BON" evidence="1">
    <location>
        <begin position="77"/>
        <end position="145"/>
    </location>
</feature>
<dbReference type="Proteomes" id="UP000472320">
    <property type="component" value="Unassembled WGS sequence"/>
</dbReference>
<sequence>MLTDSDIKKHVEQQLIWETDSAAKDLAVSVREKIVTLSGFVHSYDQKVRVENAAERVVGVAGVANDVEVRLAGDPRLDADIARDCASALVYQLPQSAATIKIVVDHGLVKLEGQVERNYQRVLAEKAMRSIRGVRGVANHIELHPTVEPKDVQRQIVAAFHRIANVDAAHIKVEAVGGTVVLDGTVHSWAERVAAEHAAWMAPGVSHVVDRLSIDTSPVP</sequence>
<dbReference type="Gene3D" id="3.30.1340.30">
    <property type="match status" value="3"/>
</dbReference>
<organism evidence="2 3">
    <name type="scientific">Massilia eburnea</name>
    <dbReference type="NCBI Taxonomy" id="1776165"/>
    <lineage>
        <taxon>Bacteria</taxon>
        <taxon>Pseudomonadati</taxon>
        <taxon>Pseudomonadota</taxon>
        <taxon>Betaproteobacteria</taxon>
        <taxon>Burkholderiales</taxon>
        <taxon>Oxalobacteraceae</taxon>
        <taxon>Telluria group</taxon>
        <taxon>Massilia</taxon>
    </lineage>
</organism>
<dbReference type="SMART" id="SM00749">
    <property type="entry name" value="BON"/>
    <property type="match status" value="3"/>
</dbReference>
<dbReference type="InterPro" id="IPR007055">
    <property type="entry name" value="BON_dom"/>
</dbReference>
<accession>A0A6L6QD01</accession>
<dbReference type="PROSITE" id="PS50914">
    <property type="entry name" value="BON"/>
    <property type="match status" value="3"/>
</dbReference>
<dbReference type="PANTHER" id="PTHR34606">
    <property type="entry name" value="BON DOMAIN-CONTAINING PROTEIN"/>
    <property type="match status" value="1"/>
</dbReference>
<keyword evidence="3" id="KW-1185">Reference proteome</keyword>
<dbReference type="OrthoDB" id="870892at2"/>
<comment type="caution">
    <text evidence="2">The sequence shown here is derived from an EMBL/GenBank/DDBJ whole genome shotgun (WGS) entry which is preliminary data.</text>
</comment>
<proteinExistence type="predicted"/>
<reference evidence="2 3" key="1">
    <citation type="submission" date="2019-11" db="EMBL/GenBank/DDBJ databases">
        <title>Type strains purchased from KCTC, JCM and DSMZ.</title>
        <authorList>
            <person name="Lu H."/>
        </authorList>
    </citation>
    <scope>NUCLEOTIDE SEQUENCE [LARGE SCALE GENOMIC DNA]</scope>
    <source>
        <strain evidence="2 3">JCM 31587</strain>
    </source>
</reference>
<dbReference type="Pfam" id="PF04972">
    <property type="entry name" value="BON"/>
    <property type="match status" value="3"/>
</dbReference>